<dbReference type="InterPro" id="IPR050152">
    <property type="entry name" value="ChlB/BchB/BchZ"/>
</dbReference>
<dbReference type="CDD" id="cd01966">
    <property type="entry name" value="Nitrogenase_NifN_1"/>
    <property type="match status" value="1"/>
</dbReference>
<dbReference type="NCBIfam" id="TIGR01285">
    <property type="entry name" value="nifN"/>
    <property type="match status" value="1"/>
</dbReference>
<evidence type="ECO:0000256" key="3">
    <source>
        <dbReference type="ARBA" id="ARBA00011002"/>
    </source>
</evidence>
<dbReference type="RefSeq" id="WP_065835940.1">
    <property type="nucleotide sequence ID" value="NZ_LGSI01000068.1"/>
</dbReference>
<reference evidence="8 9" key="1">
    <citation type="submission" date="2015-07" db="EMBL/GenBank/DDBJ databases">
        <title>Draft genome sequence of a diazotrophic, plant growth-promoting rhizobacterium of the Pseudomonas syringae complex.</title>
        <authorList>
            <person name="Patten C.L."/>
            <person name="Jeong H."/>
        </authorList>
    </citation>
    <scope>NUCLEOTIDE SEQUENCE [LARGE SCALE GENOMIC DNA]</scope>
    <source>
        <strain evidence="8 9">GR12-2</strain>
    </source>
</reference>
<comment type="similarity">
    <text evidence="3 6">Belongs to the NifD/NifK/NifE/NifN family.</text>
</comment>
<evidence type="ECO:0000256" key="1">
    <source>
        <dbReference type="ARBA" id="ARBA00003171"/>
    </source>
</evidence>
<dbReference type="GO" id="GO:0016163">
    <property type="term" value="F:nitrogenase activity"/>
    <property type="evidence" value="ECO:0007669"/>
    <property type="project" value="InterPro"/>
</dbReference>
<dbReference type="SUPFAM" id="SSF53807">
    <property type="entry name" value="Helical backbone' metal receptor"/>
    <property type="match status" value="1"/>
</dbReference>
<dbReference type="GO" id="GO:0065003">
    <property type="term" value="P:protein-containing complex assembly"/>
    <property type="evidence" value="ECO:0007669"/>
    <property type="project" value="InterPro"/>
</dbReference>
<protein>
    <recommendedName>
        <fullName evidence="4">Nitrogenase iron-molybdenum cofactor biosynthesis protein NifN</fullName>
    </recommendedName>
</protein>
<dbReference type="AlphaFoldDB" id="A0A1C7Z1X8"/>
<evidence type="ECO:0000256" key="5">
    <source>
        <dbReference type="ARBA" id="ARBA00023231"/>
    </source>
</evidence>
<dbReference type="EMBL" id="LGSI01000068">
    <property type="protein sequence ID" value="OCR22528.1"/>
    <property type="molecule type" value="Genomic_DNA"/>
</dbReference>
<feature type="domain" description="Nitrogenase/oxidoreductase component 1" evidence="7">
    <location>
        <begin position="19"/>
        <end position="431"/>
    </location>
</feature>
<dbReference type="PANTHER" id="PTHR33712:SF7">
    <property type="entry name" value="LIGHT-INDEPENDENT PROTOCHLOROPHYLLIDE REDUCTASE SUBUNIT B"/>
    <property type="match status" value="1"/>
</dbReference>
<comment type="caution">
    <text evidence="8">The sequence shown here is derived from an EMBL/GenBank/DDBJ whole genome shotgun (WGS) entry which is preliminary data.</text>
</comment>
<evidence type="ECO:0000256" key="4">
    <source>
        <dbReference type="ARBA" id="ARBA00013282"/>
    </source>
</evidence>
<dbReference type="Gene3D" id="6.10.250.1090">
    <property type="match status" value="1"/>
</dbReference>
<name>A0A1C7Z1X8_PSESX</name>
<organism evidence="8 9">
    <name type="scientific">Pseudomonas syringae</name>
    <dbReference type="NCBI Taxonomy" id="317"/>
    <lineage>
        <taxon>Bacteria</taxon>
        <taxon>Pseudomonadati</taxon>
        <taxon>Pseudomonadota</taxon>
        <taxon>Gammaproteobacteria</taxon>
        <taxon>Pseudomonadales</taxon>
        <taxon>Pseudomonadaceae</taxon>
        <taxon>Pseudomonas</taxon>
    </lineage>
</organism>
<accession>A0A1C7Z1X8</accession>
<evidence type="ECO:0000313" key="8">
    <source>
        <dbReference type="EMBL" id="OCR22528.1"/>
    </source>
</evidence>
<proteinExistence type="inferred from homology"/>
<evidence type="ECO:0000256" key="2">
    <source>
        <dbReference type="ARBA" id="ARBA00005155"/>
    </source>
</evidence>
<evidence type="ECO:0000256" key="6">
    <source>
        <dbReference type="RuleBase" id="RU004021"/>
    </source>
</evidence>
<dbReference type="PATRIC" id="fig|317.243.peg.490"/>
<dbReference type="Gene3D" id="3.40.50.1980">
    <property type="entry name" value="Nitrogenase molybdenum iron protein domain"/>
    <property type="match status" value="3"/>
</dbReference>
<dbReference type="PROSITE" id="PS00699">
    <property type="entry name" value="NITROGENASE_1_1"/>
    <property type="match status" value="1"/>
</dbReference>
<comment type="pathway">
    <text evidence="2">Cofactor biosynthesis; Fe-Mo cofactor biosynthesis.</text>
</comment>
<gene>
    <name evidence="8" type="ORF">AFK24_25925</name>
</gene>
<dbReference type="Proteomes" id="UP000093104">
    <property type="component" value="Unassembled WGS sequence"/>
</dbReference>
<dbReference type="UniPathway" id="UPA00782"/>
<dbReference type="Pfam" id="PF00148">
    <property type="entry name" value="Oxidored_nitro"/>
    <property type="match status" value="1"/>
</dbReference>
<dbReference type="InterPro" id="IPR000510">
    <property type="entry name" value="Nase/OxRdtase_comp1"/>
</dbReference>
<evidence type="ECO:0000259" key="7">
    <source>
        <dbReference type="Pfam" id="PF00148"/>
    </source>
</evidence>
<dbReference type="OrthoDB" id="9800746at2"/>
<dbReference type="InterPro" id="IPR005975">
    <property type="entry name" value="Nase_Mo-Fe_CF"/>
</dbReference>
<sequence>MAEIVNRKKALAVSPLKASQTMGAALAFLGMQRSMPLMHGSAGCTAFAKVFFVRHFREPVPLQTTAMDQVSSVMGADENIIEALKTICEKQQPAIIGLVSTGLAETQGCDMTRAVHEFRQEYEEYNEVAVVAVSTPDFSGCFESGFAAAVKAIIETLIPNERGRAGQRPRQVNVLCSANLTPGDLEFICDSIESFGLRPLLIPDLSGSLDGHLDDADFNPLTTGGLSLTELATAPLSIATLVVGQSLHGAADALATRTGVPDWRFGLLLGLDAVDGWLMALAEISGNPVPERWQRHRRQLQDCMLDTHFMLGDARVAIAADPDLLLGFDALLRGTGARTVSAVVPARSASLAASPLEQIQVGDLEDLEHSAREQQAQLILGNSHALDCARRLDLPLLRMGFPQYDLMGGFQRCWLGYRGTSQILFDIANLLTEHHSGIAAYHSIYAQKPTDERNQKRH</sequence>
<keyword evidence="5 6" id="KW-0535">Nitrogen fixation</keyword>
<comment type="function">
    <text evidence="1">This protein may play a role in the biosynthesis of the prosthetic group of nitrogenase (FeMo cofactor).</text>
</comment>
<dbReference type="InterPro" id="IPR000318">
    <property type="entry name" value="Nase_comp1_CS"/>
</dbReference>
<dbReference type="PANTHER" id="PTHR33712">
    <property type="entry name" value="LIGHT-INDEPENDENT PROTOCHLOROPHYLLIDE REDUCTASE SUBUNIT B"/>
    <property type="match status" value="1"/>
</dbReference>
<evidence type="ECO:0000313" key="9">
    <source>
        <dbReference type="Proteomes" id="UP000093104"/>
    </source>
</evidence>